<dbReference type="InterPro" id="IPR001584">
    <property type="entry name" value="Integrase_cat-core"/>
</dbReference>
<dbReference type="GO" id="GO:0006508">
    <property type="term" value="P:proteolysis"/>
    <property type="evidence" value="ECO:0007669"/>
    <property type="project" value="UniProtKB-KW"/>
</dbReference>
<reference evidence="9" key="1">
    <citation type="submission" date="2023-07" db="EMBL/GenBank/DDBJ databases">
        <title>A chromosome-level genome assembly of Lolium multiflorum.</title>
        <authorList>
            <person name="Chen Y."/>
            <person name="Copetti D."/>
            <person name="Kolliker R."/>
            <person name="Studer B."/>
        </authorList>
    </citation>
    <scope>NUCLEOTIDE SEQUENCE</scope>
    <source>
        <strain evidence="9">02402/16</strain>
        <tissue evidence="9">Leaf</tissue>
    </source>
</reference>
<sequence length="2042" mass="232101">MDKLFEGLDEDSNLSVKEMKSRFLAYEAEKKKKEDELQNQMAEMTAMLKNLTAGGTSSGASVSKESYHDVNHNYPRNTSPMPHINHSGTVPHYDGTHFPHWKSAMESHIRSCSVELWELIVHGYPEPQDPTRLTSTEFYNRQLNASARDKIRSGINRKLLDQVDDIVSAKELWDRIVVLQEGTDLIQSALYETAKQEAYQFMIRDGESIFDAYARLGALKVRVKGLGVEKYNDGFEMNEAFIKSKVIAMIAVKQEDTNLGLNLQIMTKSADLNSDDLVSYVAANESMAKAGKRLKAMNRVDEASHNHEASHNLALKARADHESKEDYEIEEDEEMTSTSDIATDFAFFAKKYKAKFPMLLNDKKKKRTCYNCDEDNHFANECPYEKRVDKPKFIKGVKPRLKPNPINDRYKKNKGRAFVGAEYLSDEEEEDEEKEAGVAGLAYSKPGSLFTYDYSKDYSTENDVGSSFMARTTQDDDSDDSPSSPIIGSCLMARETKVMEPPPSLSSVLDDENEDQEELTMLKELYDVRCTLRGEALVKFDFLMDSLKEKDESIEELEYQLNEKERRFNLLRQELKTERCISQGLKQQIETYELDKVKDLETIDRAQLLTQELNASKEELEVAHASLTRDLDHLERANKLVKDELKKLGENHDLLQESYKKALGSMKDPIDVEKLACSSISFTSEHAKLVEEHVRLQEELSLHVETNAYLESLVTKYGLDYHPNESSCEQASILEENVRLTKELAKFTTAKNKMGLDDLLSKQRSNNQKYGLGYTPKSHKKNNYKKEKPAQDKNKKVTNNGKASKGKATSGDRTGPNDHYALFVDYYGDVYANYVGPPNGYAYREYSIWGYSSGGPKWVFDSGCTNHMTGGKGVLDQFIEDIHKKSSITFGDNSKGKVLGYGKVAISKDLCLETVMLVEHLGYNLLSIYHLADAGYNSYFTKYYVQVFRSDNLKLVLVGFVENNLYVVDLSKESPSFSTCLMAAKHDEGWLWHRRLGHVNMRNLKQLLKGEHIVGLTGVSFEKDRVCSACVAGKQLKKKHPIKSIVTTSRPLELLHLDLFGPSHYDTLGGSKYGLVIVDDYSRYSWVFLLKSKDETHREFITFAKKAQRMYESEIKAIRTDNGTEFKNYTMQEFVDDEGIKHEFSAPYTPQQNGVVERKNRTIIEMARTMLSEFNSPHNFWGEAISTAVHYSNRLFLRPLHNKTPYELLTGNKPNVMYIRVFGCKCLVKNNKGKLGKFETRTIEGIFVGYAENSHAYRYYNRSSGTIEVSCDVVFLEDNGSQVEQVVPCVAGNDVDPSSAIKHMGIGHIRPMEVHNDDQDDGVDVSSTPQVEPSSTQAEPSSATQEPSSTQDESQSEEQEEDPHSMEQDHDDDQETSSTHDQAQVVPHDQVLARDEFIDHEGTIRKIKAATRASDMKVDQVLGSISRGVVTRRHHALLITYCQHHAFVSSFEPLKVHEALVDPDWVIAMQEELECFTRNEVWSLVERPKDHRINVIGTKWVFKNKQDENGIVIRNKARLVAQGFAQIEGDERTDADFAPAAKRGRRSGVPPRRSTGRAPQTTGGSSTGGRIKRSANKRKDKQAAQDGDEVLPDFHVGSVHIGAWRRLRESNPYRFEEPTYTGGDQFFWTNTQQVMWDEFYDSREYMKKGTIVMPKAIKDVIGMYEATKFRFVVATLRRMGLYDLMCLTPTDGCYCPTLVRQFHCTVFFHDDAARTMTWMTGKQKYTCNYLDFCEALGFGGGRTSGFKIYSQQKFNRGDIAGCYPPEPTPGPPTISGMYYSYLLLAKLFRETLISKSGDTSECRAYHLNLMYYCLPEHRQPIDGCDLIYCELRRCVRERLTPNLAQYVQLLINKVVPAPLNVLGERVRMEAFKIPAQGDNPDVPEMMPSERRSKARHDHASSSSSRRPQRGVARFFSRLWQMCKTTHDVAHQSLALNQETRRRQNEFMAARNVPIPPPGPELEPVHAQDWEMPPLTDEMFQNFDPSLYFGGRFAHAPPADDDDEEDDDGNEDDDEEDDDEDDDDEDDDGDGDGNSPSAVPHFY</sequence>
<keyword evidence="5" id="KW-0175">Coiled coil</keyword>
<gene>
    <name evidence="9" type="ORF">QYE76_066172</name>
</gene>
<dbReference type="Pfam" id="PF22936">
    <property type="entry name" value="Pol_BBD"/>
    <property type="match status" value="1"/>
</dbReference>
<dbReference type="Pfam" id="PF00098">
    <property type="entry name" value="zf-CCHC"/>
    <property type="match status" value="1"/>
</dbReference>
<feature type="region of interest" description="Disordered" evidence="6">
    <location>
        <begin position="1531"/>
        <end position="1589"/>
    </location>
</feature>
<feature type="compositionally biased region" description="Basic and acidic residues" evidence="6">
    <location>
        <begin position="784"/>
        <end position="795"/>
    </location>
</feature>
<dbReference type="PROSITE" id="PS50994">
    <property type="entry name" value="INTEGRASE"/>
    <property type="match status" value="1"/>
</dbReference>
<feature type="compositionally biased region" description="Low complexity" evidence="6">
    <location>
        <begin position="1547"/>
        <end position="1557"/>
    </location>
</feature>
<dbReference type="Proteomes" id="UP001231189">
    <property type="component" value="Unassembled WGS sequence"/>
</dbReference>
<dbReference type="GO" id="GO:0015074">
    <property type="term" value="P:DNA integration"/>
    <property type="evidence" value="ECO:0007669"/>
    <property type="project" value="InterPro"/>
</dbReference>
<name>A0AAD8SA32_LOLMU</name>
<evidence type="ECO:0000256" key="6">
    <source>
        <dbReference type="SAM" id="MobiDB-lite"/>
    </source>
</evidence>
<evidence type="ECO:0000313" key="9">
    <source>
        <dbReference type="EMBL" id="KAK1648367.1"/>
    </source>
</evidence>
<comment type="caution">
    <text evidence="9">The sequence shown here is derived from an EMBL/GenBank/DDBJ whole genome shotgun (WGS) entry which is preliminary data.</text>
</comment>
<dbReference type="InterPro" id="IPR036397">
    <property type="entry name" value="RNaseH_sf"/>
</dbReference>
<dbReference type="InterPro" id="IPR057670">
    <property type="entry name" value="SH3_retrovirus"/>
</dbReference>
<proteinExistence type="predicted"/>
<protein>
    <recommendedName>
        <fullName evidence="11">Gag-pol polyprotein</fullName>
    </recommendedName>
</protein>
<keyword evidence="4" id="KW-0863">Zinc-finger</keyword>
<dbReference type="Pfam" id="PF25597">
    <property type="entry name" value="SH3_retrovirus"/>
    <property type="match status" value="1"/>
</dbReference>
<evidence type="ECO:0000256" key="1">
    <source>
        <dbReference type="ARBA" id="ARBA00022670"/>
    </source>
</evidence>
<keyword evidence="3" id="KW-0378">Hydrolase</keyword>
<feature type="region of interest" description="Disordered" evidence="6">
    <location>
        <begin position="1312"/>
        <end position="1390"/>
    </location>
</feature>
<accession>A0AAD8SA32</accession>
<dbReference type="SUPFAM" id="SSF48371">
    <property type="entry name" value="ARM repeat"/>
    <property type="match status" value="1"/>
</dbReference>
<keyword evidence="4" id="KW-0862">Zinc</keyword>
<evidence type="ECO:0000256" key="3">
    <source>
        <dbReference type="ARBA" id="ARBA00022801"/>
    </source>
</evidence>
<dbReference type="PANTHER" id="PTHR42648:SF21">
    <property type="entry name" value="CYSTEINE-RICH RLK (RECEPTOR-LIKE PROTEIN KINASE) 8"/>
    <property type="match status" value="1"/>
</dbReference>
<dbReference type="InterPro" id="IPR016024">
    <property type="entry name" value="ARM-type_fold"/>
</dbReference>
<evidence type="ECO:0000256" key="2">
    <source>
        <dbReference type="ARBA" id="ARBA00022723"/>
    </source>
</evidence>
<evidence type="ECO:0000256" key="5">
    <source>
        <dbReference type="SAM" id="Coils"/>
    </source>
</evidence>
<feature type="region of interest" description="Disordered" evidence="6">
    <location>
        <begin position="767"/>
        <end position="813"/>
    </location>
</feature>
<feature type="region of interest" description="Disordered" evidence="6">
    <location>
        <begin position="1987"/>
        <end position="2042"/>
    </location>
</feature>
<dbReference type="InterPro" id="IPR013103">
    <property type="entry name" value="RVT_2"/>
</dbReference>
<feature type="domain" description="CCHC-type" evidence="7">
    <location>
        <begin position="369"/>
        <end position="383"/>
    </location>
</feature>
<dbReference type="Gene3D" id="3.30.420.10">
    <property type="entry name" value="Ribonuclease H-like superfamily/Ribonuclease H"/>
    <property type="match status" value="1"/>
</dbReference>
<feature type="coiled-coil region" evidence="5">
    <location>
        <begin position="16"/>
        <end position="54"/>
    </location>
</feature>
<dbReference type="Pfam" id="PF00665">
    <property type="entry name" value="rve"/>
    <property type="match status" value="1"/>
</dbReference>
<keyword evidence="1" id="KW-0645">Protease</keyword>
<feature type="compositionally biased region" description="Basic residues" evidence="6">
    <location>
        <begin position="1570"/>
        <end position="1580"/>
    </location>
</feature>
<keyword evidence="10" id="KW-1185">Reference proteome</keyword>
<dbReference type="InterPro" id="IPR054722">
    <property type="entry name" value="PolX-like_BBD"/>
</dbReference>
<evidence type="ECO:0000259" key="7">
    <source>
        <dbReference type="PROSITE" id="PS50158"/>
    </source>
</evidence>
<feature type="domain" description="Integrase catalytic" evidence="8">
    <location>
        <begin position="1047"/>
        <end position="1213"/>
    </location>
</feature>
<dbReference type="Pfam" id="PF07727">
    <property type="entry name" value="RVT_2"/>
    <property type="match status" value="1"/>
</dbReference>
<dbReference type="SUPFAM" id="SSF53098">
    <property type="entry name" value="Ribonuclease H-like"/>
    <property type="match status" value="1"/>
</dbReference>
<feature type="compositionally biased region" description="Polar residues" evidence="6">
    <location>
        <begin position="1325"/>
        <end position="1343"/>
    </location>
</feature>
<dbReference type="GO" id="GO:0008233">
    <property type="term" value="F:peptidase activity"/>
    <property type="evidence" value="ECO:0007669"/>
    <property type="project" value="UniProtKB-KW"/>
</dbReference>
<feature type="compositionally biased region" description="Low complexity" evidence="6">
    <location>
        <begin position="1344"/>
        <end position="1353"/>
    </location>
</feature>
<feature type="coiled-coil region" evidence="5">
    <location>
        <begin position="547"/>
        <end position="574"/>
    </location>
</feature>
<feature type="compositionally biased region" description="Acidic residues" evidence="6">
    <location>
        <begin position="1998"/>
        <end position="2030"/>
    </location>
</feature>
<dbReference type="SUPFAM" id="SSF57756">
    <property type="entry name" value="Retrovirus zinc finger-like domains"/>
    <property type="match status" value="1"/>
</dbReference>
<dbReference type="InterPro" id="IPR039537">
    <property type="entry name" value="Retrotran_Ty1/copia-like"/>
</dbReference>
<feature type="region of interest" description="Disordered" evidence="6">
    <location>
        <begin position="1875"/>
        <end position="1909"/>
    </location>
</feature>
<keyword evidence="2" id="KW-0479">Metal-binding</keyword>
<organism evidence="9 10">
    <name type="scientific">Lolium multiflorum</name>
    <name type="common">Italian ryegrass</name>
    <name type="synonym">Lolium perenne subsp. multiflorum</name>
    <dbReference type="NCBI Taxonomy" id="4521"/>
    <lineage>
        <taxon>Eukaryota</taxon>
        <taxon>Viridiplantae</taxon>
        <taxon>Streptophyta</taxon>
        <taxon>Embryophyta</taxon>
        <taxon>Tracheophyta</taxon>
        <taxon>Spermatophyta</taxon>
        <taxon>Magnoliopsida</taxon>
        <taxon>Liliopsida</taxon>
        <taxon>Poales</taxon>
        <taxon>Poaceae</taxon>
        <taxon>BOP clade</taxon>
        <taxon>Pooideae</taxon>
        <taxon>Poodae</taxon>
        <taxon>Poeae</taxon>
        <taxon>Poeae Chloroplast Group 2 (Poeae type)</taxon>
        <taxon>Loliodinae</taxon>
        <taxon>Loliinae</taxon>
        <taxon>Lolium</taxon>
    </lineage>
</organism>
<evidence type="ECO:0000259" key="8">
    <source>
        <dbReference type="PROSITE" id="PS50994"/>
    </source>
</evidence>
<evidence type="ECO:0000256" key="4">
    <source>
        <dbReference type="PROSITE-ProRule" id="PRU00047"/>
    </source>
</evidence>
<dbReference type="EMBL" id="JAUUTY010000004">
    <property type="protein sequence ID" value="KAK1648367.1"/>
    <property type="molecule type" value="Genomic_DNA"/>
</dbReference>
<dbReference type="InterPro" id="IPR001878">
    <property type="entry name" value="Znf_CCHC"/>
</dbReference>
<dbReference type="GO" id="GO:0003676">
    <property type="term" value="F:nucleic acid binding"/>
    <property type="evidence" value="ECO:0007669"/>
    <property type="project" value="InterPro"/>
</dbReference>
<feature type="coiled-coil region" evidence="5">
    <location>
        <begin position="603"/>
        <end position="658"/>
    </location>
</feature>
<dbReference type="InterPro" id="IPR036875">
    <property type="entry name" value="Znf_CCHC_sf"/>
</dbReference>
<evidence type="ECO:0008006" key="11">
    <source>
        <dbReference type="Google" id="ProtNLM"/>
    </source>
</evidence>
<evidence type="ECO:0000313" key="10">
    <source>
        <dbReference type="Proteomes" id="UP001231189"/>
    </source>
</evidence>
<dbReference type="Pfam" id="PF13976">
    <property type="entry name" value="gag_pre-integrs"/>
    <property type="match status" value="1"/>
</dbReference>
<dbReference type="PANTHER" id="PTHR42648">
    <property type="entry name" value="TRANSPOSASE, PUTATIVE-RELATED"/>
    <property type="match status" value="1"/>
</dbReference>
<dbReference type="InterPro" id="IPR012337">
    <property type="entry name" value="RNaseH-like_sf"/>
</dbReference>
<dbReference type="GO" id="GO:0008270">
    <property type="term" value="F:zinc ion binding"/>
    <property type="evidence" value="ECO:0007669"/>
    <property type="project" value="UniProtKB-KW"/>
</dbReference>
<dbReference type="PROSITE" id="PS50158">
    <property type="entry name" value="ZF_CCHC"/>
    <property type="match status" value="1"/>
</dbReference>
<dbReference type="InterPro" id="IPR025724">
    <property type="entry name" value="GAG-pre-integrase_dom"/>
</dbReference>